<reference evidence="8" key="1">
    <citation type="submission" date="2022-01" db="EMBL/GenBank/DDBJ databases">
        <title>Jiella avicenniae sp. nov., a novel endophytic bacterium isolated from bark of Avicennia marina.</title>
        <authorList>
            <person name="Tuo L."/>
        </authorList>
    </citation>
    <scope>NUCLEOTIDE SEQUENCE</scope>
    <source>
        <strain evidence="8">CBK1P-4</strain>
    </source>
</reference>
<evidence type="ECO:0000256" key="1">
    <source>
        <dbReference type="ARBA" id="ARBA00004442"/>
    </source>
</evidence>
<dbReference type="PANTHER" id="PTHR30329:SF21">
    <property type="entry name" value="LIPOPROTEIN YIAD-RELATED"/>
    <property type="match status" value="1"/>
</dbReference>
<comment type="subcellular location">
    <subcellularLocation>
        <location evidence="1">Cell outer membrane</location>
    </subcellularLocation>
</comment>
<keyword evidence="9" id="KW-1185">Reference proteome</keyword>
<evidence type="ECO:0000313" key="9">
    <source>
        <dbReference type="Proteomes" id="UP001139035"/>
    </source>
</evidence>
<dbReference type="Proteomes" id="UP001139035">
    <property type="component" value="Unassembled WGS sequence"/>
</dbReference>
<dbReference type="SUPFAM" id="SSF103088">
    <property type="entry name" value="OmpA-like"/>
    <property type="match status" value="1"/>
</dbReference>
<dbReference type="AlphaFoldDB" id="A0A9X1TDJ9"/>
<feature type="domain" description="OmpA-like" evidence="7">
    <location>
        <begin position="163"/>
        <end position="281"/>
    </location>
</feature>
<keyword evidence="6" id="KW-0732">Signal</keyword>
<dbReference type="Pfam" id="PF00691">
    <property type="entry name" value="OmpA"/>
    <property type="match status" value="1"/>
</dbReference>
<evidence type="ECO:0000256" key="6">
    <source>
        <dbReference type="SAM" id="SignalP"/>
    </source>
</evidence>
<dbReference type="GO" id="GO:0009279">
    <property type="term" value="C:cell outer membrane"/>
    <property type="evidence" value="ECO:0007669"/>
    <property type="project" value="UniProtKB-SubCell"/>
</dbReference>
<dbReference type="InterPro" id="IPR006664">
    <property type="entry name" value="OMP_bac"/>
</dbReference>
<dbReference type="PROSITE" id="PS51123">
    <property type="entry name" value="OMPA_2"/>
    <property type="match status" value="1"/>
</dbReference>
<dbReference type="PRINTS" id="PR01021">
    <property type="entry name" value="OMPADOMAIN"/>
</dbReference>
<accession>A0A9X1TDJ9</accession>
<protein>
    <submittedName>
        <fullName evidence="8">OmpA family protein</fullName>
    </submittedName>
</protein>
<feature type="signal peptide" evidence="6">
    <location>
        <begin position="1"/>
        <end position="28"/>
    </location>
</feature>
<feature type="chain" id="PRO_5040819056" evidence="6">
    <location>
        <begin position="29"/>
        <end position="354"/>
    </location>
</feature>
<dbReference type="CDD" id="cd07185">
    <property type="entry name" value="OmpA_C-like"/>
    <property type="match status" value="1"/>
</dbReference>
<comment type="caution">
    <text evidence="8">The sequence shown here is derived from an EMBL/GenBank/DDBJ whole genome shotgun (WGS) entry which is preliminary data.</text>
</comment>
<gene>
    <name evidence="8" type="ORF">LZD57_19650</name>
</gene>
<keyword evidence="3" id="KW-0998">Cell outer membrane</keyword>
<dbReference type="RefSeq" id="WP_233721286.1">
    <property type="nucleotide sequence ID" value="NZ_JAJUWU010000021.1"/>
</dbReference>
<name>A0A9X1TDJ9_9HYPH</name>
<sequence>MRSTVSTTALLTAALAMGTALVPQTASADGYYGPRTSAGEINRVINGASGYGRGQTGYAHRSHGGYSGYGRYDGYGGYSGSVSGGYGHAYHHVGHRYDRDGYGYGYADRGYGHDVSDLDDFTVHSHRAGRLVYRYQTVSPFAPEIDYAEPAEPTDGMQAELAGPEPRSDVGRPILFASGSQQLSETAAADLDRIGNILLAYAETDVRILLTAYTDATGTREQNEAISMRRIAVVKAYLADKFDIPEDRFVEAPFGETPAPGIEDPLAGENRQVVVALLGLDLDPTSDGALADAGETTSTPAASYRSAESPEPTCSVPAYPHADYKVEGRLVAVGFQDLDDFGGGRVVQVCKVGH</sequence>
<evidence type="ECO:0000256" key="4">
    <source>
        <dbReference type="PROSITE-ProRule" id="PRU00473"/>
    </source>
</evidence>
<feature type="region of interest" description="Disordered" evidence="5">
    <location>
        <begin position="288"/>
        <end position="316"/>
    </location>
</feature>
<organism evidence="8 9">
    <name type="scientific">Jiella avicenniae</name>
    <dbReference type="NCBI Taxonomy" id="2907202"/>
    <lineage>
        <taxon>Bacteria</taxon>
        <taxon>Pseudomonadati</taxon>
        <taxon>Pseudomonadota</taxon>
        <taxon>Alphaproteobacteria</taxon>
        <taxon>Hyphomicrobiales</taxon>
        <taxon>Aurantimonadaceae</taxon>
        <taxon>Jiella</taxon>
    </lineage>
</organism>
<evidence type="ECO:0000256" key="2">
    <source>
        <dbReference type="ARBA" id="ARBA00023136"/>
    </source>
</evidence>
<dbReference type="InterPro" id="IPR006665">
    <property type="entry name" value="OmpA-like"/>
</dbReference>
<evidence type="ECO:0000256" key="3">
    <source>
        <dbReference type="ARBA" id="ARBA00023237"/>
    </source>
</evidence>
<dbReference type="EMBL" id="JAJUWU010000021">
    <property type="protein sequence ID" value="MCE7030208.1"/>
    <property type="molecule type" value="Genomic_DNA"/>
</dbReference>
<evidence type="ECO:0000313" key="8">
    <source>
        <dbReference type="EMBL" id="MCE7030208.1"/>
    </source>
</evidence>
<dbReference type="InterPro" id="IPR036737">
    <property type="entry name" value="OmpA-like_sf"/>
</dbReference>
<dbReference type="PANTHER" id="PTHR30329">
    <property type="entry name" value="STATOR ELEMENT OF FLAGELLAR MOTOR COMPLEX"/>
    <property type="match status" value="1"/>
</dbReference>
<evidence type="ECO:0000259" key="7">
    <source>
        <dbReference type="PROSITE" id="PS51123"/>
    </source>
</evidence>
<proteinExistence type="predicted"/>
<dbReference type="Gene3D" id="3.30.1330.60">
    <property type="entry name" value="OmpA-like domain"/>
    <property type="match status" value="1"/>
</dbReference>
<keyword evidence="2 4" id="KW-0472">Membrane</keyword>
<evidence type="ECO:0000256" key="5">
    <source>
        <dbReference type="SAM" id="MobiDB-lite"/>
    </source>
</evidence>
<dbReference type="InterPro" id="IPR050330">
    <property type="entry name" value="Bact_OuterMem_StrucFunc"/>
</dbReference>